<organism evidence="2 3">
    <name type="scientific">Striga hermonthica</name>
    <name type="common">Purple witchweed</name>
    <name type="synonym">Buchnera hermonthica</name>
    <dbReference type="NCBI Taxonomy" id="68872"/>
    <lineage>
        <taxon>Eukaryota</taxon>
        <taxon>Viridiplantae</taxon>
        <taxon>Streptophyta</taxon>
        <taxon>Embryophyta</taxon>
        <taxon>Tracheophyta</taxon>
        <taxon>Spermatophyta</taxon>
        <taxon>Magnoliopsida</taxon>
        <taxon>eudicotyledons</taxon>
        <taxon>Gunneridae</taxon>
        <taxon>Pentapetalae</taxon>
        <taxon>asterids</taxon>
        <taxon>lamiids</taxon>
        <taxon>Lamiales</taxon>
        <taxon>Orobanchaceae</taxon>
        <taxon>Buchnereae</taxon>
        <taxon>Striga</taxon>
    </lineage>
</organism>
<dbReference type="PANTHER" id="PTHR33306">
    <property type="entry name" value="EXPRESSED PROTEIN-RELATED-RELATED"/>
    <property type="match status" value="1"/>
</dbReference>
<dbReference type="AlphaFoldDB" id="A0A9N7MWT5"/>
<keyword evidence="1" id="KW-0812">Transmembrane</keyword>
<feature type="transmembrane region" description="Helical" evidence="1">
    <location>
        <begin position="27"/>
        <end position="47"/>
    </location>
</feature>
<gene>
    <name evidence="2" type="ORF">SHERM_16538</name>
</gene>
<accession>A0A9N7MWT5</accession>
<feature type="transmembrane region" description="Helical" evidence="1">
    <location>
        <begin position="59"/>
        <end position="79"/>
    </location>
</feature>
<name>A0A9N7MWT5_STRHE</name>
<evidence type="ECO:0000256" key="1">
    <source>
        <dbReference type="SAM" id="Phobius"/>
    </source>
</evidence>
<dbReference type="EMBL" id="CACSLK010014277">
    <property type="protein sequence ID" value="CAA0816672.1"/>
    <property type="molecule type" value="Genomic_DNA"/>
</dbReference>
<sequence length="133" mass="14693">MADWFVSEKRGISWKDQTLNTISPPPLPLVAFSGLVIALLYLAYSSGHHERVERRRSDLRFGLILLPMAVVLAVNVVALRRRVARYVLGVPPVAAEAVAEDGGSVVGLLLVLLLVLVMVHYQSSVQSGWFRLF</sequence>
<evidence type="ECO:0000313" key="3">
    <source>
        <dbReference type="Proteomes" id="UP001153555"/>
    </source>
</evidence>
<proteinExistence type="predicted"/>
<dbReference type="OrthoDB" id="1935034at2759"/>
<dbReference type="Proteomes" id="UP001153555">
    <property type="component" value="Unassembled WGS sequence"/>
</dbReference>
<dbReference type="PANTHER" id="PTHR33306:SF29">
    <property type="match status" value="1"/>
</dbReference>
<keyword evidence="3" id="KW-1185">Reference proteome</keyword>
<comment type="caution">
    <text evidence="2">The sequence shown here is derived from an EMBL/GenBank/DDBJ whole genome shotgun (WGS) entry which is preliminary data.</text>
</comment>
<keyword evidence="1" id="KW-1133">Transmembrane helix</keyword>
<keyword evidence="1" id="KW-0472">Membrane</keyword>
<protein>
    <recommendedName>
        <fullName evidence="4">Transmembrane protein</fullName>
    </recommendedName>
</protein>
<evidence type="ECO:0000313" key="2">
    <source>
        <dbReference type="EMBL" id="CAA0816672.1"/>
    </source>
</evidence>
<feature type="transmembrane region" description="Helical" evidence="1">
    <location>
        <begin position="102"/>
        <end position="121"/>
    </location>
</feature>
<reference evidence="2" key="1">
    <citation type="submission" date="2019-12" db="EMBL/GenBank/DDBJ databases">
        <authorList>
            <person name="Scholes J."/>
        </authorList>
    </citation>
    <scope>NUCLEOTIDE SEQUENCE</scope>
</reference>
<evidence type="ECO:0008006" key="4">
    <source>
        <dbReference type="Google" id="ProtNLM"/>
    </source>
</evidence>